<dbReference type="Gene3D" id="1.10.10.10">
    <property type="entry name" value="Winged helix-like DNA-binding domain superfamily/Winged helix DNA-binding domain"/>
    <property type="match status" value="1"/>
</dbReference>
<dbReference type="PRINTS" id="PR00598">
    <property type="entry name" value="HTHMARR"/>
</dbReference>
<dbReference type="GO" id="GO:0003700">
    <property type="term" value="F:DNA-binding transcription factor activity"/>
    <property type="evidence" value="ECO:0007669"/>
    <property type="project" value="InterPro"/>
</dbReference>
<protein>
    <submittedName>
        <fullName evidence="2">MarR family transcriptional regulator</fullName>
    </submittedName>
</protein>
<dbReference type="PANTHER" id="PTHR33164:SF57">
    <property type="entry name" value="MARR-FAMILY TRANSCRIPTIONAL REGULATOR"/>
    <property type="match status" value="1"/>
</dbReference>
<dbReference type="Pfam" id="PF01047">
    <property type="entry name" value="MarR"/>
    <property type="match status" value="1"/>
</dbReference>
<dbReference type="RefSeq" id="WP_037907299.1">
    <property type="nucleotide sequence ID" value="NZ_JEMU01000006.1"/>
</dbReference>
<reference evidence="2 3" key="1">
    <citation type="journal article" date="2014" name="Genome Announc.">
        <title>Draft Genome Sequences of Two Isolates of the Roseobacter Group, Sulfitobacter sp. Strains 3SOLIMAR09 and 1FIGIMAR09, from Harbors of Mallorca Island (Mediterranean Sea).</title>
        <authorList>
            <person name="Mas-Llado M."/>
            <person name="Pina-Villalonga J.M."/>
            <person name="Brunet-Galmes I."/>
            <person name="Nogales B."/>
            <person name="Bosch R."/>
        </authorList>
    </citation>
    <scope>NUCLEOTIDE SEQUENCE [LARGE SCALE GENOMIC DNA]</scope>
    <source>
        <strain evidence="2 3">1FIGIMAR09</strain>
    </source>
</reference>
<dbReference type="InterPro" id="IPR000835">
    <property type="entry name" value="HTH_MarR-typ"/>
</dbReference>
<dbReference type="InterPro" id="IPR036388">
    <property type="entry name" value="WH-like_DNA-bd_sf"/>
</dbReference>
<dbReference type="SMART" id="SM00347">
    <property type="entry name" value="HTH_MARR"/>
    <property type="match status" value="1"/>
</dbReference>
<gene>
    <name evidence="2" type="ORF">PM02_08615</name>
</gene>
<feature type="domain" description="HTH marR-type" evidence="1">
    <location>
        <begin position="9"/>
        <end position="141"/>
    </location>
</feature>
<evidence type="ECO:0000313" key="2">
    <source>
        <dbReference type="EMBL" id="KAJ03403.1"/>
    </source>
</evidence>
<dbReference type="EMBL" id="JEMU01000006">
    <property type="protein sequence ID" value="KAJ03403.1"/>
    <property type="molecule type" value="Genomic_DNA"/>
</dbReference>
<dbReference type="InterPro" id="IPR039422">
    <property type="entry name" value="MarR/SlyA-like"/>
</dbReference>
<keyword evidence="3" id="KW-1185">Reference proteome</keyword>
<proteinExistence type="predicted"/>
<name>A0A061SUI9_9RHOB</name>
<organism evidence="2 3">
    <name type="scientific">Sulfitobacter mediterraneus</name>
    <dbReference type="NCBI Taxonomy" id="83219"/>
    <lineage>
        <taxon>Bacteria</taxon>
        <taxon>Pseudomonadati</taxon>
        <taxon>Pseudomonadota</taxon>
        <taxon>Alphaproteobacteria</taxon>
        <taxon>Rhodobacterales</taxon>
        <taxon>Roseobacteraceae</taxon>
        <taxon>Sulfitobacter</taxon>
    </lineage>
</organism>
<dbReference type="STRING" id="83219.PM02_08615"/>
<dbReference type="AlphaFoldDB" id="A0A061SUI9"/>
<comment type="caution">
    <text evidence="2">The sequence shown here is derived from an EMBL/GenBank/DDBJ whole genome shotgun (WGS) entry which is preliminary data.</text>
</comment>
<evidence type="ECO:0000259" key="1">
    <source>
        <dbReference type="PROSITE" id="PS50995"/>
    </source>
</evidence>
<dbReference type="InterPro" id="IPR036390">
    <property type="entry name" value="WH_DNA-bd_sf"/>
</dbReference>
<dbReference type="PROSITE" id="PS50995">
    <property type="entry name" value="HTH_MARR_2"/>
    <property type="match status" value="1"/>
</dbReference>
<dbReference type="SUPFAM" id="SSF46785">
    <property type="entry name" value="Winged helix' DNA-binding domain"/>
    <property type="match status" value="1"/>
</dbReference>
<dbReference type="GO" id="GO:0006950">
    <property type="term" value="P:response to stress"/>
    <property type="evidence" value="ECO:0007669"/>
    <property type="project" value="TreeGrafter"/>
</dbReference>
<dbReference type="PANTHER" id="PTHR33164">
    <property type="entry name" value="TRANSCRIPTIONAL REGULATOR, MARR FAMILY"/>
    <property type="match status" value="1"/>
</dbReference>
<evidence type="ECO:0000313" key="3">
    <source>
        <dbReference type="Proteomes" id="UP000027337"/>
    </source>
</evidence>
<accession>A0A061SUI9</accession>
<dbReference type="Proteomes" id="UP000027337">
    <property type="component" value="Unassembled WGS sequence"/>
</dbReference>
<sequence>MEDLCLKNTLRLLQSADQIKARLSGDFSSVHGLSVNEVFLLMHLEQAPLHRLSRVELAKRMHVSASTVTRMAAPLEKIGVVARQADSRDARLAFVVLTQTGLERVAEARMTFAKQAGYVFRDRWTDEDLRQLSDLLHRLIADAPGDLT</sequence>
<dbReference type="eggNOG" id="COG1846">
    <property type="taxonomic scope" value="Bacteria"/>
</dbReference>